<dbReference type="RefSeq" id="XP_006822410.1">
    <property type="nucleotide sequence ID" value="XM_006822347.1"/>
</dbReference>
<keyword evidence="1" id="KW-0175">Coiled coil</keyword>
<organism evidence="3 4">
    <name type="scientific">Saccoglossus kowalevskii</name>
    <name type="common">Acorn worm</name>
    <dbReference type="NCBI Taxonomy" id="10224"/>
    <lineage>
        <taxon>Eukaryota</taxon>
        <taxon>Metazoa</taxon>
        <taxon>Hemichordata</taxon>
        <taxon>Enteropneusta</taxon>
        <taxon>Harrimaniidae</taxon>
        <taxon>Saccoglossus</taxon>
    </lineage>
</organism>
<feature type="coiled-coil region" evidence="1">
    <location>
        <begin position="246"/>
        <end position="280"/>
    </location>
</feature>
<sequence>MPTISNSSVRSDLPTRERLTAVSNELATSTSKTGSSSDVERFSAFGKTSTTASQSKRTSVVSRSDTKGFTDVSEVDRLSDEEQDQLLPLPQGWPRLQDQIFRRRALSFKKPVSTSIDHAISHIQKLQDRLEEWARDVEFEIMSRKTNSSCATSVCCSNRDSATSARERTVTDTRGSDRRHIRFAPTSAASVEASESTLESRQSENVTDLSIQGIGAIMPPGLEMEIEAEIPTLGAEEVIDETVTLLGRLETDRRDTADRLEEEKKRSDMLRARIDKLAEKRMYELPLAVQHEHEACALDISELQWHVAYRGRQEARIRSKVDIAEVLNSRLLEDINFVKTHSPLVEEKLELELEAMHKIQDAQMQTNDELAKTVEKLKQTESKSEEAHGKAEMERAHIKKELDTVRQALHEISTELDEARKTFTSYTQQCDDSRRKLQDNVQEQIVLETKNENARAAEKMQGKKVKQVKEKIVEAEFEHRKLKDENTKMASDKDSRSTILKKEDNEMEYEAQSKLSTLRETQHKNKEMKMEIEDIGEKLAAW</sequence>
<dbReference type="GeneID" id="102808581"/>
<dbReference type="PANTHER" id="PTHR35088">
    <property type="entry name" value="COILED-COIL DOMAIN-CONTAINING PROTEIN 178"/>
    <property type="match status" value="1"/>
</dbReference>
<evidence type="ECO:0000256" key="1">
    <source>
        <dbReference type="SAM" id="Coils"/>
    </source>
</evidence>
<proteinExistence type="predicted"/>
<feature type="region of interest" description="Disordered" evidence="2">
    <location>
        <begin position="24"/>
        <end position="66"/>
    </location>
</feature>
<dbReference type="InterPro" id="IPR038826">
    <property type="entry name" value="CCDC178"/>
</dbReference>
<accession>A0ABM0MQW9</accession>
<feature type="compositionally biased region" description="Polar residues" evidence="2">
    <location>
        <begin position="24"/>
        <end position="37"/>
    </location>
</feature>
<evidence type="ECO:0000256" key="2">
    <source>
        <dbReference type="SAM" id="MobiDB-lite"/>
    </source>
</evidence>
<dbReference type="PANTHER" id="PTHR35088:SF1">
    <property type="entry name" value="COILED-COIL DOMAIN-CONTAINING PROTEIN 178"/>
    <property type="match status" value="1"/>
</dbReference>
<reference evidence="4" key="1">
    <citation type="submission" date="2025-08" db="UniProtKB">
        <authorList>
            <consortium name="RefSeq"/>
        </authorList>
    </citation>
    <scope>IDENTIFICATION</scope>
    <source>
        <tissue evidence="4">Testes</tissue>
    </source>
</reference>
<gene>
    <name evidence="4" type="primary">LOC102808581</name>
</gene>
<feature type="coiled-coil region" evidence="1">
    <location>
        <begin position="367"/>
        <end position="422"/>
    </location>
</feature>
<evidence type="ECO:0000313" key="3">
    <source>
        <dbReference type="Proteomes" id="UP000694865"/>
    </source>
</evidence>
<dbReference type="Proteomes" id="UP000694865">
    <property type="component" value="Unplaced"/>
</dbReference>
<protein>
    <submittedName>
        <fullName evidence="4">Coiled-coil domain-containing protein 178-like</fullName>
    </submittedName>
</protein>
<feature type="compositionally biased region" description="Basic and acidic residues" evidence="2">
    <location>
        <begin position="487"/>
        <end position="504"/>
    </location>
</feature>
<keyword evidence="3" id="KW-1185">Reference proteome</keyword>
<evidence type="ECO:0000313" key="4">
    <source>
        <dbReference type="RefSeq" id="XP_006822410.1"/>
    </source>
</evidence>
<feature type="region of interest" description="Disordered" evidence="2">
    <location>
        <begin position="487"/>
        <end position="525"/>
    </location>
</feature>
<feature type="compositionally biased region" description="Polar residues" evidence="2">
    <location>
        <begin position="46"/>
        <end position="63"/>
    </location>
</feature>
<name>A0ABM0MQW9_SACKO</name>